<feature type="region of interest" description="Disordered" evidence="3">
    <location>
        <begin position="279"/>
        <end position="302"/>
    </location>
</feature>
<dbReference type="InterPro" id="IPR048666">
    <property type="entry name" value="RedAm-like_C"/>
</dbReference>
<gene>
    <name evidence="6" type="ORF">PGB27_23810</name>
</gene>
<feature type="domain" description="6-phosphogluconate dehydrogenase NADP-binding" evidence="4">
    <location>
        <begin position="7"/>
        <end position="116"/>
    </location>
</feature>
<reference evidence="6 7" key="1">
    <citation type="submission" date="2023-02" db="EMBL/GenBank/DDBJ databases">
        <title>Genome sequencing required for Actinomycetospora new species description.</title>
        <authorList>
            <person name="Saimee Y."/>
            <person name="Duangmal K."/>
        </authorList>
    </citation>
    <scope>NUCLEOTIDE SEQUENCE [LARGE SCALE GENOMIC DNA]</scope>
    <source>
        <strain evidence="6 7">DW7H6</strain>
    </source>
</reference>
<dbReference type="InterPro" id="IPR036291">
    <property type="entry name" value="NAD(P)-bd_dom_sf"/>
</dbReference>
<dbReference type="PIRSF" id="PIRSF000103">
    <property type="entry name" value="HIBADH"/>
    <property type="match status" value="1"/>
</dbReference>
<feature type="compositionally biased region" description="Low complexity" evidence="3">
    <location>
        <begin position="292"/>
        <end position="302"/>
    </location>
</feature>
<comment type="caution">
    <text evidence="6">The sequence shown here is derived from an EMBL/GenBank/DDBJ whole genome shotgun (WGS) entry which is preliminary data.</text>
</comment>
<sequence length="302" mass="31037">MEQKEAVTVLGLGAMGTALARALLAAGHPVTVWNRTPARADALVADGARPAPDPASAVAASALTIVCLLDDDAVRAVLDGVDLAGATLVNLTSGTPEHARATAAWLSDRGAEVLAGTIMVPTPLVGPEEGLVLYSGPATVHDRHRTTLAALGRTDHLGDDPGRAALFDLGMLDVFFAGLASFLHAAAVVGRDGVPAAEFVRYAEEVVAILPATFRGLAEDVDAGTHPGEEDNLVMDATALGHIVATSRARGVDPALPELVHRLARRAIDRGHGADGFSRVVDEIRSPRPRDAAAAPADAGAR</sequence>
<accession>A0ABT5SZT5</accession>
<dbReference type="RefSeq" id="WP_274202913.1">
    <property type="nucleotide sequence ID" value="NZ_JAQZAO010000012.1"/>
</dbReference>
<evidence type="ECO:0000259" key="5">
    <source>
        <dbReference type="Pfam" id="PF21761"/>
    </source>
</evidence>
<dbReference type="Pfam" id="PF03446">
    <property type="entry name" value="NAD_binding_2"/>
    <property type="match status" value="1"/>
</dbReference>
<evidence type="ECO:0000313" key="6">
    <source>
        <dbReference type="EMBL" id="MDD7968380.1"/>
    </source>
</evidence>
<proteinExistence type="inferred from homology"/>
<feature type="compositionally biased region" description="Basic and acidic residues" evidence="3">
    <location>
        <begin position="280"/>
        <end position="291"/>
    </location>
</feature>
<organism evidence="6 7">
    <name type="scientific">Actinomycetospora lemnae</name>
    <dbReference type="NCBI Taxonomy" id="3019891"/>
    <lineage>
        <taxon>Bacteria</taxon>
        <taxon>Bacillati</taxon>
        <taxon>Actinomycetota</taxon>
        <taxon>Actinomycetes</taxon>
        <taxon>Pseudonocardiales</taxon>
        <taxon>Pseudonocardiaceae</taxon>
        <taxon>Actinomycetospora</taxon>
    </lineage>
</organism>
<dbReference type="Proteomes" id="UP001300763">
    <property type="component" value="Unassembled WGS sequence"/>
</dbReference>
<keyword evidence="2" id="KW-0560">Oxidoreductase</keyword>
<evidence type="ECO:0000313" key="7">
    <source>
        <dbReference type="Proteomes" id="UP001300763"/>
    </source>
</evidence>
<dbReference type="SUPFAM" id="SSF51735">
    <property type="entry name" value="NAD(P)-binding Rossmann-fold domains"/>
    <property type="match status" value="1"/>
</dbReference>
<keyword evidence="7" id="KW-1185">Reference proteome</keyword>
<evidence type="ECO:0000256" key="3">
    <source>
        <dbReference type="SAM" id="MobiDB-lite"/>
    </source>
</evidence>
<dbReference type="Pfam" id="PF21761">
    <property type="entry name" value="RedAm-like_C"/>
    <property type="match status" value="1"/>
</dbReference>
<dbReference type="PANTHER" id="PTHR43580">
    <property type="entry name" value="OXIDOREDUCTASE GLYR1-RELATED"/>
    <property type="match status" value="1"/>
</dbReference>
<evidence type="ECO:0000256" key="2">
    <source>
        <dbReference type="ARBA" id="ARBA00023002"/>
    </source>
</evidence>
<evidence type="ECO:0000259" key="4">
    <source>
        <dbReference type="Pfam" id="PF03446"/>
    </source>
</evidence>
<dbReference type="PANTHER" id="PTHR43580:SF2">
    <property type="entry name" value="CYTOKINE-LIKE NUCLEAR FACTOR N-PAC"/>
    <property type="match status" value="1"/>
</dbReference>
<dbReference type="Gene3D" id="3.40.50.720">
    <property type="entry name" value="NAD(P)-binding Rossmann-like Domain"/>
    <property type="match status" value="1"/>
</dbReference>
<name>A0ABT5SZT5_9PSEU</name>
<dbReference type="InterPro" id="IPR006115">
    <property type="entry name" value="6PGDH_NADP-bd"/>
</dbReference>
<dbReference type="EMBL" id="JAQZAO010000012">
    <property type="protein sequence ID" value="MDD7968380.1"/>
    <property type="molecule type" value="Genomic_DNA"/>
</dbReference>
<comment type="similarity">
    <text evidence="1">Belongs to the HIBADH-related family.</text>
</comment>
<dbReference type="Gene3D" id="1.10.1040.10">
    <property type="entry name" value="N-(1-d-carboxylethyl)-l-norvaline Dehydrogenase, domain 2"/>
    <property type="match status" value="1"/>
</dbReference>
<dbReference type="InterPro" id="IPR015815">
    <property type="entry name" value="HIBADH-related"/>
</dbReference>
<feature type="domain" description="NADPH-dependent reductive aminase-like C-terminal" evidence="5">
    <location>
        <begin position="160"/>
        <end position="285"/>
    </location>
</feature>
<protein>
    <submittedName>
        <fullName evidence="6">NAD(P)-binding domain-containing protein</fullName>
    </submittedName>
</protein>
<dbReference type="InterPro" id="IPR013328">
    <property type="entry name" value="6PGD_dom2"/>
</dbReference>
<dbReference type="InterPro" id="IPR051265">
    <property type="entry name" value="HIBADH-related_NP60_sf"/>
</dbReference>
<evidence type="ECO:0000256" key="1">
    <source>
        <dbReference type="ARBA" id="ARBA00009080"/>
    </source>
</evidence>